<feature type="region of interest" description="Disordered" evidence="1">
    <location>
        <begin position="1"/>
        <end position="32"/>
    </location>
</feature>
<comment type="caution">
    <text evidence="2">The sequence shown here is derived from an EMBL/GenBank/DDBJ whole genome shotgun (WGS) entry which is preliminary data.</text>
</comment>
<dbReference type="RefSeq" id="XP_060437246.1">
    <property type="nucleotide sequence ID" value="XM_060571515.1"/>
</dbReference>
<evidence type="ECO:0000256" key="1">
    <source>
        <dbReference type="SAM" id="MobiDB-lite"/>
    </source>
</evidence>
<protein>
    <submittedName>
        <fullName evidence="2">Uncharacterized protein</fullName>
    </submittedName>
</protein>
<gene>
    <name evidence="2" type="ORF">BDP55DRAFT_625704</name>
</gene>
<evidence type="ECO:0000313" key="2">
    <source>
        <dbReference type="EMBL" id="KAK1701491.1"/>
    </source>
</evidence>
<organism evidence="2 3">
    <name type="scientific">Colletotrichum godetiae</name>
    <dbReference type="NCBI Taxonomy" id="1209918"/>
    <lineage>
        <taxon>Eukaryota</taxon>
        <taxon>Fungi</taxon>
        <taxon>Dikarya</taxon>
        <taxon>Ascomycota</taxon>
        <taxon>Pezizomycotina</taxon>
        <taxon>Sordariomycetes</taxon>
        <taxon>Hypocreomycetidae</taxon>
        <taxon>Glomerellales</taxon>
        <taxon>Glomerellaceae</taxon>
        <taxon>Colletotrichum</taxon>
        <taxon>Colletotrichum acutatum species complex</taxon>
    </lineage>
</organism>
<reference evidence="2" key="1">
    <citation type="submission" date="2021-06" db="EMBL/GenBank/DDBJ databases">
        <title>Comparative genomics, transcriptomics and evolutionary studies reveal genomic signatures of adaptation to plant cell wall in hemibiotrophic fungi.</title>
        <authorList>
            <consortium name="DOE Joint Genome Institute"/>
            <person name="Baroncelli R."/>
            <person name="Diaz J.F."/>
            <person name="Benocci T."/>
            <person name="Peng M."/>
            <person name="Battaglia E."/>
            <person name="Haridas S."/>
            <person name="Andreopoulos W."/>
            <person name="Labutti K."/>
            <person name="Pangilinan J."/>
            <person name="Floch G.L."/>
            <person name="Makela M.R."/>
            <person name="Henrissat B."/>
            <person name="Grigoriev I.V."/>
            <person name="Crouch J.A."/>
            <person name="De Vries R.P."/>
            <person name="Sukno S.A."/>
            <person name="Thon M.R."/>
        </authorList>
    </citation>
    <scope>NUCLEOTIDE SEQUENCE</scope>
    <source>
        <strain evidence="2">CBS 193.32</strain>
    </source>
</reference>
<dbReference type="EMBL" id="JAHMHR010000001">
    <property type="protein sequence ID" value="KAK1701491.1"/>
    <property type="molecule type" value="Genomic_DNA"/>
</dbReference>
<keyword evidence="3" id="KW-1185">Reference proteome</keyword>
<dbReference type="AlphaFoldDB" id="A0AAJ0F3B5"/>
<name>A0AAJ0F3B5_9PEZI</name>
<dbReference type="GeneID" id="85456041"/>
<proteinExistence type="predicted"/>
<dbReference type="Proteomes" id="UP001224890">
    <property type="component" value="Unassembled WGS sequence"/>
</dbReference>
<sequence>MDLIARGAKAKGTSPIKSMAEAQRQTPSELGPRQTRHVIGGLLQPSSISWLRPTIRFLFPSNAGRIQMICGPVEMGGVVITSKFESDDVPACSMFVKVGSWVTATRERQGNPAVAKDEAGALEVRSEGAPAKPSHRKFATTSSAGKNIRYPYLPQIPYPNSMGCALFPSEIQDTHHSQDYLVTKTQTGLLKLFSCRGGLHVDEPSCSPALGDLNPQPAASHKQSSTSQPCRFYFDIEHCLAISENLASRL</sequence>
<accession>A0AAJ0F3B5</accession>
<evidence type="ECO:0000313" key="3">
    <source>
        <dbReference type="Proteomes" id="UP001224890"/>
    </source>
</evidence>